<sequence length="269" mass="30043">MEHEKPWKLSVLTGVASVLGETDHGLTGRQIGDLLARLNMNDPTPQATKRDRLTNAFIAWQNTHQSPKRIITFITRAMAPEEYRKQPDLFTRRQDDLDEILTFVGLRITNKGEVAKGARSSTLDDAARNATSLINELKRRGSHQEVLRYCDIELLKKNNFHASMEACKSVFDRLRSISGADGDGAGLVDRTLAFGKSGVPVLAINTLRTQTDKDEQSGFANLLKGLSGMYRNPVAHDPRILRTVPDTELLELLTTLSMIHRRLDATVKL</sequence>
<dbReference type="RefSeq" id="WP_116057529.1">
    <property type="nucleotide sequence ID" value="NZ_JBHMAS010000083.1"/>
</dbReference>
<proteinExistence type="predicted"/>
<organism evidence="2 3">
    <name type="scientific">Rhodococcus baikonurensis</name>
    <dbReference type="NCBI Taxonomy" id="172041"/>
    <lineage>
        <taxon>Bacteria</taxon>
        <taxon>Bacillati</taxon>
        <taxon>Actinomycetota</taxon>
        <taxon>Actinomycetes</taxon>
        <taxon>Mycobacteriales</taxon>
        <taxon>Nocardiaceae</taxon>
        <taxon>Rhodococcus</taxon>
        <taxon>Rhodococcus erythropolis group</taxon>
    </lineage>
</organism>
<evidence type="ECO:0000259" key="1">
    <source>
        <dbReference type="Pfam" id="PF09509"/>
    </source>
</evidence>
<evidence type="ECO:0000313" key="3">
    <source>
        <dbReference type="Proteomes" id="UP001589587"/>
    </source>
</evidence>
<dbReference type="Pfam" id="PF09509">
    <property type="entry name" value="Hypoth_Ymh"/>
    <property type="match status" value="1"/>
</dbReference>
<name>A0ABV5XNN9_9NOCA</name>
<dbReference type="Proteomes" id="UP001589587">
    <property type="component" value="Unassembled WGS sequence"/>
</dbReference>
<accession>A0ABV5XNN9</accession>
<reference evidence="2 3" key="1">
    <citation type="submission" date="2024-09" db="EMBL/GenBank/DDBJ databases">
        <authorList>
            <person name="Sun Q."/>
            <person name="Mori K."/>
        </authorList>
    </citation>
    <scope>NUCLEOTIDE SEQUENCE [LARGE SCALE GENOMIC DNA]</scope>
    <source>
        <strain evidence="2 3">JCM 11411</strain>
    </source>
</reference>
<feature type="domain" description="Conserved hypothetical protein CHP02391" evidence="1">
    <location>
        <begin position="141"/>
        <end position="263"/>
    </location>
</feature>
<protein>
    <submittedName>
        <fullName evidence="2">TIGR02391 family protein</fullName>
    </submittedName>
</protein>
<gene>
    <name evidence="2" type="ORF">ACFFQ6_30730</name>
</gene>
<dbReference type="NCBIfam" id="TIGR02391">
    <property type="entry name" value="hypoth_ymh"/>
    <property type="match status" value="1"/>
</dbReference>
<evidence type="ECO:0000313" key="2">
    <source>
        <dbReference type="EMBL" id="MFB9784079.1"/>
    </source>
</evidence>
<comment type="caution">
    <text evidence="2">The sequence shown here is derived from an EMBL/GenBank/DDBJ whole genome shotgun (WGS) entry which is preliminary data.</text>
</comment>
<dbReference type="InterPro" id="IPR012654">
    <property type="entry name" value="CHP02391"/>
</dbReference>
<dbReference type="EMBL" id="JBHMAS010000083">
    <property type="protein sequence ID" value="MFB9784079.1"/>
    <property type="molecule type" value="Genomic_DNA"/>
</dbReference>
<keyword evidence="3" id="KW-1185">Reference proteome</keyword>